<protein>
    <recommendedName>
        <fullName evidence="5 7">Glutamyl-tRNA(Gln) amidotransferase subunit D</fullName>
        <shortName evidence="5">Glu-ADT subunit D</shortName>
        <ecNumber evidence="5 7">6.3.5.-</ecNumber>
    </recommendedName>
</protein>
<dbReference type="InterPro" id="IPR040918">
    <property type="entry name" value="GatD_N"/>
</dbReference>
<evidence type="ECO:0000256" key="6">
    <source>
        <dbReference type="PROSITE-ProRule" id="PRU10100"/>
    </source>
</evidence>
<dbReference type="GO" id="GO:0006412">
    <property type="term" value="P:translation"/>
    <property type="evidence" value="ECO:0007669"/>
    <property type="project" value="UniProtKB-UniRule"/>
</dbReference>
<feature type="active site" evidence="5">
    <location>
        <position position="94"/>
    </location>
</feature>
<dbReference type="Gene3D" id="2.30.30.520">
    <property type="match status" value="1"/>
</dbReference>
<feature type="domain" description="Asparaginase/glutaminase C-terminal" evidence="9">
    <location>
        <begin position="303"/>
        <end position="415"/>
    </location>
</feature>
<evidence type="ECO:0000313" key="12">
    <source>
        <dbReference type="EMBL" id="NCS91482.1"/>
    </source>
</evidence>
<dbReference type="InterPro" id="IPR037152">
    <property type="entry name" value="L-asparaginase_N_sf"/>
</dbReference>
<evidence type="ECO:0000259" key="10">
    <source>
        <dbReference type="Pfam" id="PF18195"/>
    </source>
</evidence>
<dbReference type="Proteomes" id="UP000738826">
    <property type="component" value="Unassembled WGS sequence"/>
</dbReference>
<keyword evidence="4 5" id="KW-0648">Protein biosynthesis</keyword>
<comment type="subunit">
    <text evidence="5 7">Heterodimer of GatD and GatE.</text>
</comment>
<evidence type="ECO:0000256" key="7">
    <source>
        <dbReference type="RuleBase" id="RU004457"/>
    </source>
</evidence>
<comment type="function">
    <text evidence="5 7">Allows the formation of correctly charged Gln-tRNA(Gln) through the transamidation of misacylated Glu-tRNA(Gln) in organisms which lack glutaminyl-tRNA synthetase. The reaction takes place in the presence of glutamine and ATP through an activated gamma-phospho-Glu-tRNA(Gln). The GatDE system is specific for glutamate and does not act on aspartate.</text>
</comment>
<dbReference type="GO" id="GO:0006450">
    <property type="term" value="P:regulation of translational fidelity"/>
    <property type="evidence" value="ECO:0007669"/>
    <property type="project" value="InterPro"/>
</dbReference>
<comment type="catalytic activity">
    <reaction evidence="5 7">
        <text>L-glutamyl-tRNA(Gln) + L-glutamine + ATP + H2O = L-glutaminyl-tRNA(Gln) + L-glutamate + ADP + phosphate + H(+)</text>
        <dbReference type="Rhea" id="RHEA:17521"/>
        <dbReference type="Rhea" id="RHEA-COMP:9681"/>
        <dbReference type="Rhea" id="RHEA-COMP:9684"/>
        <dbReference type="ChEBI" id="CHEBI:15377"/>
        <dbReference type="ChEBI" id="CHEBI:15378"/>
        <dbReference type="ChEBI" id="CHEBI:29985"/>
        <dbReference type="ChEBI" id="CHEBI:30616"/>
        <dbReference type="ChEBI" id="CHEBI:43474"/>
        <dbReference type="ChEBI" id="CHEBI:58359"/>
        <dbReference type="ChEBI" id="CHEBI:78520"/>
        <dbReference type="ChEBI" id="CHEBI:78521"/>
        <dbReference type="ChEBI" id="CHEBI:456216"/>
    </reaction>
</comment>
<evidence type="ECO:0000256" key="1">
    <source>
        <dbReference type="ARBA" id="ARBA00022598"/>
    </source>
</evidence>
<dbReference type="InterPro" id="IPR027475">
    <property type="entry name" value="Asparaginase/glutaminase_AS2"/>
</dbReference>
<dbReference type="Gene3D" id="3.40.50.1170">
    <property type="entry name" value="L-asparaginase, N-terminal domain"/>
    <property type="match status" value="1"/>
</dbReference>
<comment type="caution">
    <text evidence="11">The sequence shown here is derived from an EMBL/GenBank/DDBJ whole genome shotgun (WGS) entry which is preliminary data.</text>
</comment>
<evidence type="ECO:0000256" key="4">
    <source>
        <dbReference type="ARBA" id="ARBA00022917"/>
    </source>
</evidence>
<accession>A0A8J7YVU7</accession>
<organism evidence="11 13">
    <name type="scientific">Candidatus Altarchaeum hamiconexum</name>
    <dbReference type="NCBI Taxonomy" id="1803513"/>
    <lineage>
        <taxon>Archaea</taxon>
        <taxon>Candidatus Altarchaeota</taxon>
        <taxon>Candidatus Altiarchaeia</taxon>
        <taxon>Candidatus Altarchaeales</taxon>
        <taxon>Candidatus Altarchaeaceae</taxon>
        <taxon>Candidatus Altarchaeum</taxon>
    </lineage>
</organism>
<dbReference type="Proteomes" id="UP000768163">
    <property type="component" value="Unassembled WGS sequence"/>
</dbReference>
<dbReference type="EC" id="6.3.5.-" evidence="5 7"/>
<dbReference type="PANTHER" id="PTHR11707:SF28">
    <property type="entry name" value="60 KDA LYSOPHOSPHOLIPASE"/>
    <property type="match status" value="1"/>
</dbReference>
<dbReference type="PRINTS" id="PR00139">
    <property type="entry name" value="ASNGLNASE"/>
</dbReference>
<proteinExistence type="inferred from homology"/>
<dbReference type="GO" id="GO:0006520">
    <property type="term" value="P:amino acid metabolic process"/>
    <property type="evidence" value="ECO:0007669"/>
    <property type="project" value="InterPro"/>
</dbReference>
<feature type="active site" evidence="5">
    <location>
        <position position="172"/>
    </location>
</feature>
<dbReference type="PROSITE" id="PS00917">
    <property type="entry name" value="ASN_GLN_ASE_2"/>
    <property type="match status" value="1"/>
</dbReference>
<feature type="active site" evidence="5 6">
    <location>
        <position position="171"/>
    </location>
</feature>
<dbReference type="InterPro" id="IPR006034">
    <property type="entry name" value="Asparaginase/glutaminase-like"/>
</dbReference>
<feature type="active site" evidence="5">
    <location>
        <position position="253"/>
    </location>
</feature>
<dbReference type="GO" id="GO:0005524">
    <property type="term" value="F:ATP binding"/>
    <property type="evidence" value="ECO:0007669"/>
    <property type="project" value="UniProtKB-KW"/>
</dbReference>
<dbReference type="CDD" id="cd08962">
    <property type="entry name" value="GatD"/>
    <property type="match status" value="1"/>
</dbReference>
<dbReference type="InterPro" id="IPR027473">
    <property type="entry name" value="L-asparaginase_C"/>
</dbReference>
<evidence type="ECO:0000256" key="2">
    <source>
        <dbReference type="ARBA" id="ARBA00022741"/>
    </source>
</evidence>
<dbReference type="PIRSF" id="PIRSF001220">
    <property type="entry name" value="L-ASNase_gatD"/>
    <property type="match status" value="1"/>
</dbReference>
<keyword evidence="3 5" id="KW-0067">ATP-binding</keyword>
<evidence type="ECO:0000313" key="13">
    <source>
        <dbReference type="Proteomes" id="UP000768163"/>
    </source>
</evidence>
<evidence type="ECO:0000313" key="11">
    <source>
        <dbReference type="EMBL" id="NCN64723.1"/>
    </source>
</evidence>
<name>A0A8J7YVU7_9ARCH</name>
<dbReference type="PANTHER" id="PTHR11707">
    <property type="entry name" value="L-ASPARAGINASE"/>
    <property type="match status" value="1"/>
</dbReference>
<dbReference type="GO" id="GO:0004067">
    <property type="term" value="F:asparaginase activity"/>
    <property type="evidence" value="ECO:0007669"/>
    <property type="project" value="UniProtKB-UniRule"/>
</dbReference>
<dbReference type="EMBL" id="JAACQH010000067">
    <property type="protein sequence ID" value="NCS91482.1"/>
    <property type="molecule type" value="Genomic_DNA"/>
</dbReference>
<dbReference type="InterPro" id="IPR040919">
    <property type="entry name" value="Asparaginase_C"/>
</dbReference>
<evidence type="ECO:0000259" key="9">
    <source>
        <dbReference type="Pfam" id="PF17763"/>
    </source>
</evidence>
<dbReference type="NCBIfam" id="NF003217">
    <property type="entry name" value="PRK04183.1"/>
    <property type="match status" value="1"/>
</dbReference>
<feature type="domain" description="GatD N-terminal" evidence="10">
    <location>
        <begin position="7"/>
        <end position="60"/>
    </location>
</feature>
<sequence length="430" mass="48216">MNTNEVNAGDFVKITTSDKIFEGHLMPEYELESKEFLFVKLKSGYNVGIRKDRILNTEIIKINAEKGILEGEGKEESDFENAAGKILILATGGTIASKIDYITGGVKPAFSANELLSTVPEISKTGVEISGKQILNKFSENLTPDDWIKIACEVYNSVKKGAKGIIIPHGTDTMHYSSAMLSFMLKNLNIPVVFTGAQRSSDRGSSDATLNLINSIYFASQAEKFNDKGVFVLMHEGIDDKFCVVFRGTRVRKMHTSMRDAFKGDKFARLSFFEKKFERSVKKEANLTSNNPQVILDTKIEKNVMLLKYFPTLTPEIFEILCEKYKGIVIEGTGLGHVNELLIGSIKRAIDNGKFIAMTSQTIFGRINMNVYATGRRQLKAGVVPCEDMFPEVAYIKLMFALGHYNKYEDIKNFMLTNIAYEINERSEIK</sequence>
<dbReference type="InterPro" id="IPR027474">
    <property type="entry name" value="L-asparaginase_N"/>
</dbReference>
<gene>
    <name evidence="5 11" type="primary">gatD</name>
    <name evidence="12" type="ORF">GW779_03600</name>
    <name evidence="11" type="ORF">GW910_01420</name>
</gene>
<dbReference type="GO" id="GO:0050567">
    <property type="term" value="F:glutaminyl-tRNA synthase (glutamine-hydrolyzing) activity"/>
    <property type="evidence" value="ECO:0007669"/>
    <property type="project" value="UniProtKB-UniRule"/>
</dbReference>
<keyword evidence="2 5" id="KW-0547">Nucleotide-binding</keyword>
<dbReference type="Pfam" id="PF00710">
    <property type="entry name" value="Asparaginase"/>
    <property type="match status" value="1"/>
</dbReference>
<evidence type="ECO:0000259" key="8">
    <source>
        <dbReference type="Pfam" id="PF00710"/>
    </source>
</evidence>
<dbReference type="SMART" id="SM00870">
    <property type="entry name" value="Asparaginase"/>
    <property type="match status" value="1"/>
</dbReference>
<feature type="domain" description="L-asparaginase N-terminal" evidence="8">
    <location>
        <begin position="85"/>
        <end position="273"/>
    </location>
</feature>
<dbReference type="SUPFAM" id="SSF141300">
    <property type="entry name" value="GatD N-terminal domain-like"/>
    <property type="match status" value="1"/>
</dbReference>
<evidence type="ECO:0000256" key="5">
    <source>
        <dbReference type="HAMAP-Rule" id="MF_00586"/>
    </source>
</evidence>
<dbReference type="EMBL" id="JAACVF010000036">
    <property type="protein sequence ID" value="NCN64723.1"/>
    <property type="molecule type" value="Genomic_DNA"/>
</dbReference>
<reference evidence="11" key="1">
    <citation type="submission" date="2019-11" db="EMBL/GenBank/DDBJ databases">
        <title>Lipid analysis of CO2-rich subsurface aquifers suggests an autotrophy-based deep biosphere with lysolipids enriched in CPR bacteria.</title>
        <authorList>
            <person name="Probst A.J."/>
            <person name="Elling F.J."/>
            <person name="Castelle C.J."/>
            <person name="Zhu Q."/>
            <person name="Elvert M."/>
            <person name="Birarda G."/>
            <person name="Holman H.-Y."/>
            <person name="Lane K.R."/>
            <person name="Ladd B."/>
            <person name="Ryan M.C."/>
            <person name="Woyke T."/>
            <person name="Hinrichs K.-U."/>
            <person name="Banfield J.F."/>
        </authorList>
    </citation>
    <scope>NUCLEOTIDE SEQUENCE</scope>
    <source>
        <strain evidence="11">CG_2015-01_33_1645</strain>
        <strain evidence="12">CG_2015-04_33_537</strain>
    </source>
</reference>
<evidence type="ECO:0000256" key="3">
    <source>
        <dbReference type="ARBA" id="ARBA00022840"/>
    </source>
</evidence>
<dbReference type="InterPro" id="IPR036152">
    <property type="entry name" value="Asp/glu_Ase-like_sf"/>
</dbReference>
<dbReference type="HAMAP" id="MF_00586">
    <property type="entry name" value="GatD"/>
    <property type="match status" value="1"/>
</dbReference>
<dbReference type="InterPro" id="IPR037222">
    <property type="entry name" value="GatD_N_sf"/>
</dbReference>
<keyword evidence="1 5" id="KW-0436">Ligase</keyword>
<dbReference type="SUPFAM" id="SSF53774">
    <property type="entry name" value="Glutaminase/Asparaginase"/>
    <property type="match status" value="1"/>
</dbReference>
<dbReference type="Gene3D" id="3.40.50.40">
    <property type="match status" value="1"/>
</dbReference>
<dbReference type="InterPro" id="IPR006033">
    <property type="entry name" value="AsnA_fam"/>
</dbReference>
<dbReference type="PROSITE" id="PS51732">
    <property type="entry name" value="ASN_GLN_ASE_3"/>
    <property type="match status" value="1"/>
</dbReference>
<dbReference type="Pfam" id="PF18195">
    <property type="entry name" value="GatD_N"/>
    <property type="match status" value="1"/>
</dbReference>
<dbReference type="InterPro" id="IPR011878">
    <property type="entry name" value="GatD"/>
</dbReference>
<dbReference type="NCBIfam" id="TIGR00519">
    <property type="entry name" value="asnASE_I"/>
    <property type="match status" value="1"/>
</dbReference>
<dbReference type="PIRSF" id="PIRSF500175">
    <property type="entry name" value="Glu_ADT_D"/>
    <property type="match status" value="1"/>
</dbReference>
<dbReference type="SFLD" id="SFLDS00057">
    <property type="entry name" value="Glutaminase/Asparaginase"/>
    <property type="match status" value="1"/>
</dbReference>
<dbReference type="NCBIfam" id="TIGR02153">
    <property type="entry name" value="gatD_arch"/>
    <property type="match status" value="1"/>
</dbReference>
<dbReference type="AlphaFoldDB" id="A0A8J7YVU7"/>
<dbReference type="Pfam" id="PF17763">
    <property type="entry name" value="Asparaginase_C"/>
    <property type="match status" value="1"/>
</dbReference>
<comment type="similarity">
    <text evidence="5 7">Belongs to the asparaginase 1 family. GatD subfamily.</text>
</comment>